<dbReference type="EMBL" id="CAICTM010000029">
    <property type="protein sequence ID" value="CAB9497968.1"/>
    <property type="molecule type" value="Genomic_DNA"/>
</dbReference>
<evidence type="ECO:0000256" key="1">
    <source>
        <dbReference type="SAM" id="SignalP"/>
    </source>
</evidence>
<evidence type="ECO:0000259" key="2">
    <source>
        <dbReference type="PROSITE" id="PS50280"/>
    </source>
</evidence>
<dbReference type="InterPro" id="IPR046341">
    <property type="entry name" value="SET_dom_sf"/>
</dbReference>
<dbReference type="GO" id="GO:0016279">
    <property type="term" value="F:protein-lysine N-methyltransferase activity"/>
    <property type="evidence" value="ECO:0007669"/>
    <property type="project" value="TreeGrafter"/>
</dbReference>
<reference evidence="3" key="1">
    <citation type="submission" date="2020-06" db="EMBL/GenBank/DDBJ databases">
        <authorList>
            <consortium name="Plant Systems Biology data submission"/>
        </authorList>
    </citation>
    <scope>NUCLEOTIDE SEQUENCE</scope>
    <source>
        <strain evidence="3">D6</strain>
    </source>
</reference>
<protein>
    <submittedName>
        <fullName evidence="3">M protein repeat protein</fullName>
    </submittedName>
</protein>
<feature type="domain" description="SET" evidence="2">
    <location>
        <begin position="72"/>
        <end position="290"/>
    </location>
</feature>
<keyword evidence="1" id="KW-0732">Signal</keyword>
<comment type="caution">
    <text evidence="3">The sequence shown here is derived from an EMBL/GenBank/DDBJ whole genome shotgun (WGS) entry which is preliminary data.</text>
</comment>
<sequence>MKFSTLLASGFFAAAVSAFQPAFNTGVAHTRGLAGPLSVATFTGTVDIQETAQRDVYTMQDWARNCGVQTAEGFELTTNDGYDWSAMTNQYIPAGTPILYVPQGLVISSSDVEGEFGGNLLAAENMLSQNDETAKRLPLFRLMVKILSEYEQGQQSPYFPWLNSLPRLFYNGVAMTDACFDCLPPYAAALSMQERNTFSRFLNVLKKGYLPLSQETLENDDLMRWAYNVGLTRFTEVWQPVRAKNIAPLADMFNHATDANVALTYDEYGNCMATALQDIAPGSPLTISLGDPSNPTPLFAKYGFLYNDSPTIFCKAVQLENQIKALGYDFKDLLFFTQTGEISPKVWDIFLYSLLEQDPNGEGFFAACKSNDEATKQAYHGQYFPYTLDAVKAHVGNILQDIDVLTNKANSYDVRTHPRVPVIVAHNELVKSTFMLVQQQLNAMG</sequence>
<evidence type="ECO:0000313" key="3">
    <source>
        <dbReference type="EMBL" id="CAB9497968.1"/>
    </source>
</evidence>
<dbReference type="InterPro" id="IPR001214">
    <property type="entry name" value="SET_dom"/>
</dbReference>
<organism evidence="3 4">
    <name type="scientific">Seminavis robusta</name>
    <dbReference type="NCBI Taxonomy" id="568900"/>
    <lineage>
        <taxon>Eukaryota</taxon>
        <taxon>Sar</taxon>
        <taxon>Stramenopiles</taxon>
        <taxon>Ochrophyta</taxon>
        <taxon>Bacillariophyta</taxon>
        <taxon>Bacillariophyceae</taxon>
        <taxon>Bacillariophycidae</taxon>
        <taxon>Naviculales</taxon>
        <taxon>Naviculaceae</taxon>
        <taxon>Seminavis</taxon>
    </lineage>
</organism>
<dbReference type="AlphaFoldDB" id="A0A9N8H5R3"/>
<dbReference type="PANTHER" id="PTHR13271:SF137">
    <property type="entry name" value="SET DOMAIN-CONTAINING PROTEIN"/>
    <property type="match status" value="1"/>
</dbReference>
<proteinExistence type="predicted"/>
<dbReference type="CDD" id="cd10527">
    <property type="entry name" value="SET_LSMT"/>
    <property type="match status" value="1"/>
</dbReference>
<dbReference type="PANTHER" id="PTHR13271">
    <property type="entry name" value="UNCHARACTERIZED PUTATIVE METHYLTRANSFERASE"/>
    <property type="match status" value="1"/>
</dbReference>
<dbReference type="Gene3D" id="3.90.1410.10">
    <property type="entry name" value="set domain protein methyltransferase, domain 1"/>
    <property type="match status" value="1"/>
</dbReference>
<gene>
    <name evidence="3" type="ORF">SEMRO_29_G019110.1</name>
</gene>
<keyword evidence="4" id="KW-1185">Reference proteome</keyword>
<dbReference type="OrthoDB" id="341421at2759"/>
<dbReference type="Pfam" id="PF00856">
    <property type="entry name" value="SET"/>
    <property type="match status" value="1"/>
</dbReference>
<dbReference type="Proteomes" id="UP001153069">
    <property type="component" value="Unassembled WGS sequence"/>
</dbReference>
<evidence type="ECO:0000313" key="4">
    <source>
        <dbReference type="Proteomes" id="UP001153069"/>
    </source>
</evidence>
<name>A0A9N8H5R3_9STRA</name>
<dbReference type="InterPro" id="IPR050600">
    <property type="entry name" value="SETD3_SETD6_MTase"/>
</dbReference>
<dbReference type="SUPFAM" id="SSF82199">
    <property type="entry name" value="SET domain"/>
    <property type="match status" value="1"/>
</dbReference>
<accession>A0A9N8H5R3</accession>
<feature type="signal peptide" evidence="1">
    <location>
        <begin position="1"/>
        <end position="18"/>
    </location>
</feature>
<dbReference type="PROSITE" id="PS50280">
    <property type="entry name" value="SET"/>
    <property type="match status" value="1"/>
</dbReference>
<feature type="chain" id="PRO_5040299033" evidence="1">
    <location>
        <begin position="19"/>
        <end position="445"/>
    </location>
</feature>